<keyword evidence="7" id="KW-1185">Reference proteome</keyword>
<dbReference type="NCBIfam" id="TIGR00621">
    <property type="entry name" value="ssb"/>
    <property type="match status" value="1"/>
</dbReference>
<keyword evidence="3" id="KW-0227">DNA damage</keyword>
<keyword evidence="3" id="KW-0235">DNA replication</keyword>
<dbReference type="Proteomes" id="UP000677126">
    <property type="component" value="Chromosome"/>
</dbReference>
<accession>A0ABX8E2Q8</accession>
<dbReference type="HAMAP" id="MF_00984">
    <property type="entry name" value="SSB"/>
    <property type="match status" value="1"/>
</dbReference>
<gene>
    <name evidence="6" type="primary">ssb</name>
    <name evidence="6" type="ORF">HT578_05305</name>
</gene>
<dbReference type="PROSITE" id="PS50935">
    <property type="entry name" value="SSB"/>
    <property type="match status" value="1"/>
</dbReference>
<dbReference type="InterPro" id="IPR012340">
    <property type="entry name" value="NA-bd_OB-fold"/>
</dbReference>
<dbReference type="PANTHER" id="PTHR10302:SF27">
    <property type="entry name" value="SINGLE-STRANDED DNA-BINDING PROTEIN"/>
    <property type="match status" value="1"/>
</dbReference>
<sequence length="205" mass="20499">MAGSVNKVILVGNLGADPEVKSFQNGGRVANLRIATSETWKDRQTGERRERTEWHQVVLQSDGLVGVAERFLRKGSKVYIEGQLRTRKWQDRDGNDRYTTEISVAGVGGVLTMLDSAGGGGGQRGGGGMGGSSGGDSWGGGGGSSSGGGDWGRSGGSSGGGDSWGGGSSGGGASSGGSDWGRSGGSSSSSSGGGFGDDLDDDIPF</sequence>
<keyword evidence="2 3" id="KW-0233">DNA recombination</keyword>
<dbReference type="GO" id="GO:0003677">
    <property type="term" value="F:DNA binding"/>
    <property type="evidence" value="ECO:0007669"/>
    <property type="project" value="UniProtKB-KW"/>
</dbReference>
<evidence type="ECO:0000256" key="1">
    <source>
        <dbReference type="ARBA" id="ARBA00023125"/>
    </source>
</evidence>
<dbReference type="PANTHER" id="PTHR10302">
    <property type="entry name" value="SINGLE-STRANDED DNA-BINDING PROTEIN"/>
    <property type="match status" value="1"/>
</dbReference>
<protein>
    <recommendedName>
        <fullName evidence="3 4">Single-stranded DNA-binding protein</fullName>
        <shortName evidence="3">SSB</shortName>
    </recommendedName>
</protein>
<dbReference type="EMBL" id="CP054856">
    <property type="protein sequence ID" value="QVM83203.1"/>
    <property type="molecule type" value="Genomic_DNA"/>
</dbReference>
<dbReference type="RefSeq" id="WP_213502502.1">
    <property type="nucleotide sequence ID" value="NZ_CP054856.1"/>
</dbReference>
<evidence type="ECO:0000256" key="2">
    <source>
        <dbReference type="ARBA" id="ARBA00023172"/>
    </source>
</evidence>
<name>A0ABX8E2Q8_9SPHN</name>
<feature type="short sequence motif" description="Important for interaction with partner proteins" evidence="3">
    <location>
        <begin position="200"/>
        <end position="205"/>
    </location>
</feature>
<evidence type="ECO:0000313" key="7">
    <source>
        <dbReference type="Proteomes" id="UP000677126"/>
    </source>
</evidence>
<dbReference type="InterPro" id="IPR011344">
    <property type="entry name" value="ssDNA-bd"/>
</dbReference>
<evidence type="ECO:0000313" key="6">
    <source>
        <dbReference type="EMBL" id="QVM83203.1"/>
    </source>
</evidence>
<dbReference type="Pfam" id="PF00436">
    <property type="entry name" value="SSB"/>
    <property type="match status" value="1"/>
</dbReference>
<feature type="region of interest" description="Disordered" evidence="5">
    <location>
        <begin position="116"/>
        <end position="205"/>
    </location>
</feature>
<keyword evidence="3" id="KW-0234">DNA repair</keyword>
<keyword evidence="1 3" id="KW-0238">DNA-binding</keyword>
<dbReference type="InterPro" id="IPR000424">
    <property type="entry name" value="Primosome_PriB/ssb"/>
</dbReference>
<evidence type="ECO:0000256" key="4">
    <source>
        <dbReference type="RuleBase" id="RU000524"/>
    </source>
</evidence>
<evidence type="ECO:0000256" key="5">
    <source>
        <dbReference type="SAM" id="MobiDB-lite"/>
    </source>
</evidence>
<dbReference type="Gene3D" id="2.40.50.140">
    <property type="entry name" value="Nucleic acid-binding proteins"/>
    <property type="match status" value="1"/>
</dbReference>
<dbReference type="SUPFAM" id="SSF50249">
    <property type="entry name" value="Nucleic acid-binding proteins"/>
    <property type="match status" value="1"/>
</dbReference>
<proteinExistence type="inferred from homology"/>
<dbReference type="CDD" id="cd04496">
    <property type="entry name" value="SSB_OBF"/>
    <property type="match status" value="1"/>
</dbReference>
<comment type="subunit">
    <text evidence="3">Homotetramer.</text>
</comment>
<organism evidence="6 7">
    <name type="scientific">Novosphingobium decolorationis</name>
    <dbReference type="NCBI Taxonomy" id="2698673"/>
    <lineage>
        <taxon>Bacteria</taxon>
        <taxon>Pseudomonadati</taxon>
        <taxon>Pseudomonadota</taxon>
        <taxon>Alphaproteobacteria</taxon>
        <taxon>Sphingomonadales</taxon>
        <taxon>Sphingomonadaceae</taxon>
        <taxon>Novosphingobium</taxon>
    </lineage>
</organism>
<reference evidence="6 7" key="1">
    <citation type="journal article" date="2021" name="Int. J. Syst. Evol. Microbiol.">
        <title>Novosphingobium decolorationis sp. nov., an aniline blue-decolourizing bacterium isolated from East Pacific sediment.</title>
        <authorList>
            <person name="Chen X."/>
            <person name="Dong B."/>
            <person name="Chen T."/>
            <person name="Ren N."/>
            <person name="Wang J."/>
            <person name="Xu Y."/>
            <person name="Yang J."/>
            <person name="Zhu S."/>
            <person name="Chen J."/>
        </authorList>
    </citation>
    <scope>NUCLEOTIDE SEQUENCE [LARGE SCALE GENOMIC DNA]</scope>
    <source>
        <strain evidence="6 7">502str22</strain>
    </source>
</reference>
<feature type="compositionally biased region" description="Gly residues" evidence="5">
    <location>
        <begin position="117"/>
        <end position="184"/>
    </location>
</feature>
<comment type="caution">
    <text evidence="3">Lacks conserved residue(s) required for the propagation of feature annotation.</text>
</comment>
<evidence type="ECO:0000256" key="3">
    <source>
        <dbReference type="HAMAP-Rule" id="MF_00984"/>
    </source>
</evidence>
<comment type="function">
    <text evidence="3">Plays an important role in DNA replication, recombination and repair. Binds to ssDNA and to an array of partner proteins to recruit them to their sites of action during DNA metabolism.</text>
</comment>